<gene>
    <name evidence="2" type="ORF">E3O11_16360</name>
    <name evidence="1" type="ORF">SAMN05216274_1177</name>
</gene>
<dbReference type="RefSeq" id="WP_092451846.1">
    <property type="nucleotide sequence ID" value="NZ_BKAC01000020.1"/>
</dbReference>
<evidence type="ECO:0000313" key="1">
    <source>
        <dbReference type="EMBL" id="SFH83342.1"/>
    </source>
</evidence>
<dbReference type="AlphaFoldDB" id="A0A1I3D9C2"/>
<keyword evidence="3" id="KW-1185">Reference proteome</keyword>
<reference evidence="1 3" key="1">
    <citation type="submission" date="2016-10" db="EMBL/GenBank/DDBJ databases">
        <authorList>
            <person name="Varghese N."/>
            <person name="Submissions S."/>
        </authorList>
    </citation>
    <scope>NUCLEOTIDE SEQUENCE [LARGE SCALE GENOMIC DNA]</scope>
    <source>
        <strain evidence="1 3">GMCC 1.11211</strain>
    </source>
</reference>
<dbReference type="Proteomes" id="UP000199681">
    <property type="component" value="Unassembled WGS sequence"/>
</dbReference>
<organism evidence="2 4">
    <name type="scientific">Cryobacterium levicorallinum</name>
    <dbReference type="NCBI Taxonomy" id="995038"/>
    <lineage>
        <taxon>Bacteria</taxon>
        <taxon>Bacillati</taxon>
        <taxon>Actinomycetota</taxon>
        <taxon>Actinomycetes</taxon>
        <taxon>Micrococcales</taxon>
        <taxon>Microbacteriaceae</taxon>
        <taxon>Cryobacterium</taxon>
    </lineage>
</organism>
<proteinExistence type="predicted"/>
<name>A0A1I3D9C2_9MICO</name>
<dbReference type="EMBL" id="FOPW01000017">
    <property type="protein sequence ID" value="SFH83342.1"/>
    <property type="molecule type" value="Genomic_DNA"/>
</dbReference>
<comment type="caution">
    <text evidence="2">The sequence shown here is derived from an EMBL/GenBank/DDBJ whole genome shotgun (WGS) entry which is preliminary data.</text>
</comment>
<evidence type="ECO:0000313" key="2">
    <source>
        <dbReference type="EMBL" id="TFB81848.1"/>
    </source>
</evidence>
<dbReference type="EMBL" id="SOFE01000029">
    <property type="protein sequence ID" value="TFB81848.1"/>
    <property type="molecule type" value="Genomic_DNA"/>
</dbReference>
<dbReference type="STRING" id="995038.SAMN05216274_1177"/>
<reference evidence="2 4" key="2">
    <citation type="submission" date="2019-03" db="EMBL/GenBank/DDBJ databases">
        <title>Genomics of glacier-inhabiting Cryobacterium strains.</title>
        <authorList>
            <person name="Liu Q."/>
            <person name="Xin Y.-H."/>
        </authorList>
    </citation>
    <scope>NUCLEOTIDE SEQUENCE [LARGE SCALE GENOMIC DNA]</scope>
    <source>
        <strain evidence="2 4">Hh34</strain>
    </source>
</reference>
<protein>
    <submittedName>
        <fullName evidence="2">Uncharacterized protein</fullName>
    </submittedName>
</protein>
<evidence type="ECO:0000313" key="4">
    <source>
        <dbReference type="Proteomes" id="UP000297963"/>
    </source>
</evidence>
<dbReference type="Proteomes" id="UP000297963">
    <property type="component" value="Unassembled WGS sequence"/>
</dbReference>
<sequence>MTFTPTCDPLAHLESELELREQISVMPREPELWWRGWETAGPQPIWSVAFAMDLLGCIDAASGFPWVAISDARSRRWMQACGSPAGLMVELGGVEADSNVMGIVGRPGGGRGYVNLSSKTDHVELREHQILLIPDAQAAFRAWVLSGAYPDPDAYEIEFVTY</sequence>
<accession>A0A1I3D9C2</accession>
<evidence type="ECO:0000313" key="3">
    <source>
        <dbReference type="Proteomes" id="UP000199681"/>
    </source>
</evidence>